<evidence type="ECO:0000313" key="1">
    <source>
        <dbReference type="EMBL" id="WED43427.1"/>
    </source>
</evidence>
<keyword evidence="2" id="KW-1185">Reference proteome</keyword>
<proteinExistence type="predicted"/>
<dbReference type="NCBIfam" id="NF043019">
    <property type="entry name" value="T4SS_AnkC"/>
    <property type="match status" value="1"/>
</dbReference>
<name>A0ABY8ARX3_9GAMM</name>
<protein>
    <recommendedName>
        <fullName evidence="3">Ankyrin repeats (3 copies)</fullName>
    </recommendedName>
</protein>
<dbReference type="Proteomes" id="UP001222087">
    <property type="component" value="Chromosome"/>
</dbReference>
<reference evidence="1 2" key="1">
    <citation type="submission" date="2023-02" db="EMBL/GenBank/DDBJ databases">
        <title>Genome Sequence of L. cardiaca H63T.</title>
        <authorList>
            <person name="Lopez A.E."/>
            <person name="Cianciotto N.P."/>
        </authorList>
    </citation>
    <scope>NUCLEOTIDE SEQUENCE [LARGE SCALE GENOMIC DNA]</scope>
    <source>
        <strain evidence="1 2">H63</strain>
    </source>
</reference>
<organism evidence="1 2">
    <name type="scientific">Legionella cardiaca</name>
    <dbReference type="NCBI Taxonomy" id="1071983"/>
    <lineage>
        <taxon>Bacteria</taxon>
        <taxon>Pseudomonadati</taxon>
        <taxon>Pseudomonadota</taxon>
        <taxon>Gammaproteobacteria</taxon>
        <taxon>Legionellales</taxon>
        <taxon>Legionellaceae</taxon>
        <taxon>Legionella</taxon>
    </lineage>
</organism>
<gene>
    <name evidence="1" type="ORF">PXX05_01245</name>
</gene>
<dbReference type="Gene3D" id="1.25.40.20">
    <property type="entry name" value="Ankyrin repeat-containing domain"/>
    <property type="match status" value="1"/>
</dbReference>
<sequence length="457" mass="52780">MSLFNEINHALVGGMDAFTTLITEKLKRDKNLLDNFYLTQKGKQQTILNYLIQLHSERNNLQPYIQWLLQQEIDINVGQPLHLVFQQNKLDLMPFFLIDKFLKDSPDKNPRRQRIHFDSRDIYGKTLLHRIIEHRKFEPLVFVVEQQINVNQSSETQHEGQSLEVQPIHQAVISNFPEAIAYLAKVGAQFNNPCGELRETPLLLAARLLRIRAIKELLTQSLTSETINSHEFLNALNANRYNAMNLLCTHLYEGNKSAQALRGIAMLLCHGVAVPSYPVLRNLLMNYRQELYLAVKEYARDKPQLAANFLRKCHNKADPLHDIIYAKDSWGQSMRHLFGKADDLAFKLETLTLPKKKISSSTARTQLVPSESEAIFAKDEILFAEFVRRYKESIKSVIFFNPWSEMLHLLATGEVTCWAHVMQHAQENKNSRTEQIVKDMLDLHKSPHENLDESCTI</sequence>
<dbReference type="RefSeq" id="WP_275089236.1">
    <property type="nucleotide sequence ID" value="NZ_CP119078.1"/>
</dbReference>
<dbReference type="InterPro" id="IPR036770">
    <property type="entry name" value="Ankyrin_rpt-contain_sf"/>
</dbReference>
<evidence type="ECO:0000313" key="2">
    <source>
        <dbReference type="Proteomes" id="UP001222087"/>
    </source>
</evidence>
<dbReference type="EMBL" id="CP119078">
    <property type="protein sequence ID" value="WED43427.1"/>
    <property type="molecule type" value="Genomic_DNA"/>
</dbReference>
<accession>A0ABY8ARX3</accession>
<dbReference type="SUPFAM" id="SSF48403">
    <property type="entry name" value="Ankyrin repeat"/>
    <property type="match status" value="1"/>
</dbReference>
<evidence type="ECO:0008006" key="3">
    <source>
        <dbReference type="Google" id="ProtNLM"/>
    </source>
</evidence>